<comment type="caution">
    <text evidence="1">The sequence shown here is derived from an EMBL/GenBank/DDBJ whole genome shotgun (WGS) entry which is preliminary data.</text>
</comment>
<dbReference type="Proteomes" id="UP001365128">
    <property type="component" value="Unassembled WGS sequence"/>
</dbReference>
<organism evidence="1 2">
    <name type="scientific">Phyllosticta citricarpa</name>
    <dbReference type="NCBI Taxonomy" id="55181"/>
    <lineage>
        <taxon>Eukaryota</taxon>
        <taxon>Fungi</taxon>
        <taxon>Dikarya</taxon>
        <taxon>Ascomycota</taxon>
        <taxon>Pezizomycotina</taxon>
        <taxon>Dothideomycetes</taxon>
        <taxon>Dothideomycetes incertae sedis</taxon>
        <taxon>Botryosphaeriales</taxon>
        <taxon>Phyllostictaceae</taxon>
        <taxon>Phyllosticta</taxon>
    </lineage>
</organism>
<protein>
    <submittedName>
        <fullName evidence="1">Uncharacterized protein</fullName>
    </submittedName>
</protein>
<gene>
    <name evidence="1" type="ORF">IWX46DRAFT_581487</name>
</gene>
<accession>A0ABR1MBS7</accession>
<proteinExistence type="predicted"/>
<dbReference type="EMBL" id="JBBPDW010000018">
    <property type="protein sequence ID" value="KAK7545365.1"/>
    <property type="molecule type" value="Genomic_DNA"/>
</dbReference>
<evidence type="ECO:0000313" key="2">
    <source>
        <dbReference type="Proteomes" id="UP001365128"/>
    </source>
</evidence>
<keyword evidence="2" id="KW-1185">Reference proteome</keyword>
<reference evidence="1 2" key="1">
    <citation type="submission" date="2024-04" db="EMBL/GenBank/DDBJ databases">
        <title>Phyllosticta paracitricarpa is synonymous to the EU quarantine fungus P. citricarpa based on phylogenomic analyses.</title>
        <authorList>
            <consortium name="Lawrence Berkeley National Laboratory"/>
            <person name="Van Ingen-Buijs V.A."/>
            <person name="Van Westerhoven A.C."/>
            <person name="Haridas S."/>
            <person name="Skiadas P."/>
            <person name="Martin F."/>
            <person name="Groenewald J.Z."/>
            <person name="Crous P.W."/>
            <person name="Seidl M.F."/>
        </authorList>
    </citation>
    <scope>NUCLEOTIDE SEQUENCE [LARGE SCALE GENOMIC DNA]</scope>
    <source>
        <strain evidence="1 2">CBS 122670</strain>
    </source>
</reference>
<evidence type="ECO:0000313" key="1">
    <source>
        <dbReference type="EMBL" id="KAK7545365.1"/>
    </source>
</evidence>
<sequence length="252" mass="28265">MGCKPAEQNLINVFEQDYRFECESVVIPTNLGHDTTAFVQEALHEFRKKWDLPESLLIFVYSGHAAVDKDQEMYLAGELGHGFLGLRSPWISWESIKSYIGSSKGGRGLCILDCCCALAAQSHKGPEILAASGWHCTDKASANLHFSFTNVLARHLKSLNGKPHSVSQIFGDLTLARPRRYNLQRSINHVGQVGKTSVILGRKAKKTEKYHTISKEDRIKAIERMSESDYRALISALFVKQDVIPSREQFTN</sequence>
<name>A0ABR1MBS7_9PEZI</name>